<evidence type="ECO:0000313" key="3">
    <source>
        <dbReference type="EMBL" id="AYP67533.1"/>
    </source>
</evidence>
<evidence type="ECO:0000256" key="2">
    <source>
        <dbReference type="SAM" id="Phobius"/>
    </source>
</evidence>
<keyword evidence="2" id="KW-0812">Transmembrane</keyword>
<feature type="region of interest" description="Disordered" evidence="1">
    <location>
        <begin position="665"/>
        <end position="694"/>
    </location>
</feature>
<protein>
    <submittedName>
        <fullName evidence="3">Glycoprotein</fullName>
    </submittedName>
</protein>
<keyword evidence="2" id="KW-0472">Membrane</keyword>
<accession>A0A3G3BTL0</accession>
<feature type="transmembrane region" description="Helical" evidence="2">
    <location>
        <begin position="569"/>
        <end position="590"/>
    </location>
</feature>
<name>A0A3G3BTL0_9VIRU</name>
<reference evidence="3" key="1">
    <citation type="submission" date="2018-10" db="EMBL/GenBank/DDBJ databases">
        <title>Extensive Diversity of RNA Viruses in Australian Ticks.</title>
        <authorList>
            <person name="Harvey E."/>
            <person name="Rose K."/>
            <person name="Eden J.-S."/>
            <person name="Lo N."/>
            <person name="Abeyasuriya T."/>
            <person name="Shi M."/>
            <person name="Doggett S.L."/>
            <person name="Holmes E.C."/>
        </authorList>
    </citation>
    <scope>NUCLEOTIDE SEQUENCE</scope>
</reference>
<dbReference type="EMBL" id="MK026566">
    <property type="protein sequence ID" value="AYP67533.1"/>
    <property type="molecule type" value="Genomic_RNA"/>
</dbReference>
<organism evidence="3">
    <name type="scientific">Canne point virus</name>
    <dbReference type="NCBI Taxonomy" id="2485866"/>
    <lineage>
        <taxon>Viruses</taxon>
        <taxon>Riboviria</taxon>
    </lineage>
</organism>
<dbReference type="Pfam" id="PF24664">
    <property type="entry name" value="Monjiviricetes_fusion"/>
    <property type="match status" value="1"/>
</dbReference>
<sequence length="710" mass="79032">MRPVASMCLCCIKNLMGLEPPHLRDSKMSHLTILVSFCYFQVIQSALVGYDCSDSLANITAISSFSVTPCQEEAPAERHTLELVQVVQERGYSKVRVQSCLITRSSLIYHCGMHSHSSVGTLTVEEIIHPSREKCLSLHSHGSYETGSGAIITGIRVNATTQQSLTEMGSTSSSFSCKGASFTLNGQSFESAVMQSSYSFVLAEEWATVDLDTGMVRTSGGYAHLFRAGRAFDAGSGDMYWDAAGQKECSKTSYIVLYEGPASVYKNHAGQKTIVVNGTSHAMALGLLGPSLVCHQHALATEHPKIFIIPKNVAQFGFYFEKSPIDPEDIDMFLYVNSKLVYLEQHVGKEITSVYHHFRRQMCEMRHQLLRHLTTIAVVAPEEFAWLYAQRPGVTAIIRGEIIYLMECQAVPVVIRKPPECFNELPVSYNNTPKFMKAKSRILVDFGTKIDCSPTVPAGFRLEGQWWALKPTSSLLPEPVQLSAEEKGTQWKYSSPPNLYQAGIYTKEELLKYQKRLLFDVEKPIIGHSISSAVAGRPANLDGLDGTGIFHPGQLEELQRTFMQKAWGFYWDVSVVLGGLGGLYLVIMFIKTVLSSLITCTCLYRAYGCGLELLTCFFGTCAKFLLTERQLDRGHRSGWESIRAWYRHASEVRNQRVSEELELTQLDNQEGGNETQQSTEGGPPQVIVEQISPQHLYPEVRVTMERSAAP</sequence>
<proteinExistence type="predicted"/>
<feature type="compositionally biased region" description="Polar residues" evidence="1">
    <location>
        <begin position="665"/>
        <end position="680"/>
    </location>
</feature>
<keyword evidence="2" id="KW-1133">Transmembrane helix</keyword>
<evidence type="ECO:0000256" key="1">
    <source>
        <dbReference type="SAM" id="MobiDB-lite"/>
    </source>
</evidence>